<reference evidence="1 2" key="1">
    <citation type="submission" date="2016-11" db="EMBL/GenBank/DDBJ databases">
        <authorList>
            <person name="Jaros S."/>
            <person name="Januszkiewicz K."/>
            <person name="Wedrychowicz H."/>
        </authorList>
    </citation>
    <scope>NUCLEOTIDE SEQUENCE [LARGE SCALE GENOMIC DNA]</scope>
    <source>
        <strain evidence="1 2">LMG 26898</strain>
    </source>
</reference>
<proteinExistence type="predicted"/>
<evidence type="ECO:0000313" key="2">
    <source>
        <dbReference type="Proteomes" id="UP000183983"/>
    </source>
</evidence>
<protein>
    <submittedName>
        <fullName evidence="1">Uncharacterized protein</fullName>
    </submittedName>
</protein>
<accession>A0A1M7LXQ6</accession>
<dbReference type="EMBL" id="FRDA01000003">
    <property type="protein sequence ID" value="SHM83071.1"/>
    <property type="molecule type" value="Genomic_DNA"/>
</dbReference>
<dbReference type="AlphaFoldDB" id="A0A1M7LXQ6"/>
<sequence length="49" mass="5455">MTRPIKSEGLRFIRGLRGQIASLASVTGDKRQIVEKQLPDPIGNVRSKH</sequence>
<dbReference type="Proteomes" id="UP000183983">
    <property type="component" value="Unassembled WGS sequence"/>
</dbReference>
<name>A0A1M7LXQ6_9PSED</name>
<organism evidence="1 2">
    <name type="scientific">Pseudomonas asturiensis</name>
    <dbReference type="NCBI Taxonomy" id="1190415"/>
    <lineage>
        <taxon>Bacteria</taxon>
        <taxon>Pseudomonadati</taxon>
        <taxon>Pseudomonadota</taxon>
        <taxon>Gammaproteobacteria</taxon>
        <taxon>Pseudomonadales</taxon>
        <taxon>Pseudomonadaceae</taxon>
        <taxon>Pseudomonas</taxon>
    </lineage>
</organism>
<gene>
    <name evidence="1" type="ORF">SAMN05216593_103423</name>
</gene>
<evidence type="ECO:0000313" key="1">
    <source>
        <dbReference type="EMBL" id="SHM83071.1"/>
    </source>
</evidence>